<dbReference type="PANTHER" id="PTHR11177">
    <property type="entry name" value="CHITINASE"/>
    <property type="match status" value="1"/>
</dbReference>
<dbReference type="PROSITE" id="PS51910">
    <property type="entry name" value="GH18_2"/>
    <property type="match status" value="1"/>
</dbReference>
<evidence type="ECO:0000256" key="12">
    <source>
        <dbReference type="SAM" id="MobiDB-lite"/>
    </source>
</evidence>
<dbReference type="AlphaFoldDB" id="A0A6A5ZPB0"/>
<keyword evidence="7" id="KW-0119">Carbohydrate metabolism</keyword>
<dbReference type="EC" id="3.2.1.14" evidence="3"/>
<dbReference type="GO" id="GO:0008061">
    <property type="term" value="F:chitin binding"/>
    <property type="evidence" value="ECO:0007669"/>
    <property type="project" value="UniProtKB-UniRule"/>
</dbReference>
<evidence type="ECO:0000256" key="5">
    <source>
        <dbReference type="ARBA" id="ARBA00022801"/>
    </source>
</evidence>
<comment type="catalytic activity">
    <reaction evidence="1">
        <text>Random endo-hydrolysis of N-acetyl-beta-D-glucosaminide (1-&gt;4)-beta-linkages in chitin and chitodextrins.</text>
        <dbReference type="EC" id="3.2.1.14"/>
    </reaction>
</comment>
<organism evidence="16 17">
    <name type="scientific">Lophiotrema nucula</name>
    <dbReference type="NCBI Taxonomy" id="690887"/>
    <lineage>
        <taxon>Eukaryota</taxon>
        <taxon>Fungi</taxon>
        <taxon>Dikarya</taxon>
        <taxon>Ascomycota</taxon>
        <taxon>Pezizomycotina</taxon>
        <taxon>Dothideomycetes</taxon>
        <taxon>Pleosporomycetidae</taxon>
        <taxon>Pleosporales</taxon>
        <taxon>Lophiotremataceae</taxon>
        <taxon>Lophiotrema</taxon>
    </lineage>
</organism>
<dbReference type="Pfam" id="PF00704">
    <property type="entry name" value="Glyco_hydro_18"/>
    <property type="match status" value="1"/>
</dbReference>
<comment type="caution">
    <text evidence="10">Lacks conserved residue(s) required for the propagation of feature annotation.</text>
</comment>
<feature type="signal peptide" evidence="13">
    <location>
        <begin position="1"/>
        <end position="22"/>
    </location>
</feature>
<dbReference type="PROSITE" id="PS01095">
    <property type="entry name" value="GH18_1"/>
    <property type="match status" value="1"/>
</dbReference>
<dbReference type="CDD" id="cd06922">
    <property type="entry name" value="ChtBD1_GH18_1"/>
    <property type="match status" value="1"/>
</dbReference>
<evidence type="ECO:0000256" key="6">
    <source>
        <dbReference type="ARBA" id="ARBA00023024"/>
    </source>
</evidence>
<dbReference type="PROSITE" id="PS00026">
    <property type="entry name" value="CHIT_BIND_I_1"/>
    <property type="match status" value="1"/>
</dbReference>
<evidence type="ECO:0000256" key="2">
    <source>
        <dbReference type="ARBA" id="ARBA00008682"/>
    </source>
</evidence>
<dbReference type="SUPFAM" id="SSF57016">
    <property type="entry name" value="Plant lectins/antimicrobial peptides"/>
    <property type="match status" value="1"/>
</dbReference>
<dbReference type="InterPro" id="IPR050314">
    <property type="entry name" value="Glycosyl_Hydrlase_18"/>
</dbReference>
<keyword evidence="17" id="KW-1185">Reference proteome</keyword>
<dbReference type="Gene3D" id="3.20.20.80">
    <property type="entry name" value="Glycosidases"/>
    <property type="match status" value="1"/>
</dbReference>
<dbReference type="GO" id="GO:0000272">
    <property type="term" value="P:polysaccharide catabolic process"/>
    <property type="evidence" value="ECO:0007669"/>
    <property type="project" value="UniProtKB-KW"/>
</dbReference>
<feature type="compositionally biased region" description="Polar residues" evidence="12">
    <location>
        <begin position="1048"/>
        <end position="1064"/>
    </location>
</feature>
<dbReference type="SMART" id="SM00270">
    <property type="entry name" value="ChtBD1"/>
    <property type="match status" value="2"/>
</dbReference>
<dbReference type="Gene3D" id="3.10.50.10">
    <property type="match status" value="1"/>
</dbReference>
<proteinExistence type="inferred from homology"/>
<dbReference type="InterPro" id="IPR001579">
    <property type="entry name" value="Glyco_hydro_18_chit_AS"/>
</dbReference>
<reference evidence="16" key="1">
    <citation type="journal article" date="2020" name="Stud. Mycol.">
        <title>101 Dothideomycetes genomes: a test case for predicting lifestyles and emergence of pathogens.</title>
        <authorList>
            <person name="Haridas S."/>
            <person name="Albert R."/>
            <person name="Binder M."/>
            <person name="Bloem J."/>
            <person name="Labutti K."/>
            <person name="Salamov A."/>
            <person name="Andreopoulos B."/>
            <person name="Baker S."/>
            <person name="Barry K."/>
            <person name="Bills G."/>
            <person name="Bluhm B."/>
            <person name="Cannon C."/>
            <person name="Castanera R."/>
            <person name="Culley D."/>
            <person name="Daum C."/>
            <person name="Ezra D."/>
            <person name="Gonzalez J."/>
            <person name="Henrissat B."/>
            <person name="Kuo A."/>
            <person name="Liang C."/>
            <person name="Lipzen A."/>
            <person name="Lutzoni F."/>
            <person name="Magnuson J."/>
            <person name="Mondo S."/>
            <person name="Nolan M."/>
            <person name="Ohm R."/>
            <person name="Pangilinan J."/>
            <person name="Park H.-J."/>
            <person name="Ramirez L."/>
            <person name="Alfaro M."/>
            <person name="Sun H."/>
            <person name="Tritt A."/>
            <person name="Yoshinaga Y."/>
            <person name="Zwiers L.-H."/>
            <person name="Turgeon B."/>
            <person name="Goodwin S."/>
            <person name="Spatafora J."/>
            <person name="Crous P."/>
            <person name="Grigoriev I."/>
        </authorList>
    </citation>
    <scope>NUCLEOTIDE SEQUENCE</scope>
    <source>
        <strain evidence="16">CBS 627.86</strain>
    </source>
</reference>
<dbReference type="CDD" id="cd00035">
    <property type="entry name" value="ChtBD1"/>
    <property type="match status" value="1"/>
</dbReference>
<gene>
    <name evidence="16" type="ORF">BDV96DRAFT_566106</name>
</gene>
<keyword evidence="9" id="KW-0624">Polysaccharide degradation</keyword>
<evidence type="ECO:0000313" key="16">
    <source>
        <dbReference type="EMBL" id="KAF2121005.1"/>
    </source>
</evidence>
<keyword evidence="6" id="KW-0146">Chitin degradation</keyword>
<dbReference type="InterPro" id="IPR001002">
    <property type="entry name" value="Chitin-bd_1"/>
</dbReference>
<name>A0A6A5ZPB0_9PLEO</name>
<dbReference type="Proteomes" id="UP000799770">
    <property type="component" value="Unassembled WGS sequence"/>
</dbReference>
<feature type="disulfide bond" evidence="10">
    <location>
        <begin position="101"/>
        <end position="105"/>
    </location>
</feature>
<dbReference type="SMART" id="SM00636">
    <property type="entry name" value="Glyco_18"/>
    <property type="match status" value="1"/>
</dbReference>
<keyword evidence="8 11" id="KW-0326">Glycosidase</keyword>
<feature type="disulfide bond" evidence="10">
    <location>
        <begin position="83"/>
        <end position="97"/>
    </location>
</feature>
<feature type="disulfide bond" evidence="10">
    <location>
        <begin position="78"/>
        <end position="90"/>
    </location>
</feature>
<dbReference type="SUPFAM" id="SSF54556">
    <property type="entry name" value="Chitinase insertion domain"/>
    <property type="match status" value="1"/>
</dbReference>
<evidence type="ECO:0000313" key="17">
    <source>
        <dbReference type="Proteomes" id="UP000799770"/>
    </source>
</evidence>
<protein>
    <recommendedName>
        <fullName evidence="3">chitinase</fullName>
        <ecNumber evidence="3">3.2.1.14</ecNumber>
    </recommendedName>
</protein>
<dbReference type="PROSITE" id="PS50941">
    <property type="entry name" value="CHIT_BIND_I_2"/>
    <property type="match status" value="1"/>
</dbReference>
<evidence type="ECO:0000256" key="11">
    <source>
        <dbReference type="RuleBase" id="RU000489"/>
    </source>
</evidence>
<evidence type="ECO:0000256" key="10">
    <source>
        <dbReference type="PROSITE-ProRule" id="PRU00261"/>
    </source>
</evidence>
<dbReference type="GO" id="GO:0008843">
    <property type="term" value="F:endochitinase activity"/>
    <property type="evidence" value="ECO:0007669"/>
    <property type="project" value="UniProtKB-EC"/>
</dbReference>
<dbReference type="GO" id="GO:0006032">
    <property type="term" value="P:chitin catabolic process"/>
    <property type="evidence" value="ECO:0007669"/>
    <property type="project" value="UniProtKB-KW"/>
</dbReference>
<evidence type="ECO:0000256" key="9">
    <source>
        <dbReference type="ARBA" id="ARBA00023326"/>
    </source>
</evidence>
<dbReference type="Gene3D" id="3.30.60.10">
    <property type="entry name" value="Endochitinase-like"/>
    <property type="match status" value="1"/>
</dbReference>
<keyword evidence="5 11" id="KW-0378">Hydrolase</keyword>
<feature type="domain" description="Chitin-binding type-1" evidence="14">
    <location>
        <begin position="64"/>
        <end position="107"/>
    </location>
</feature>
<dbReference type="SUPFAM" id="SSF51445">
    <property type="entry name" value="(Trans)glycosidases"/>
    <property type="match status" value="1"/>
</dbReference>
<dbReference type="Pfam" id="PF00187">
    <property type="entry name" value="Chitin_bind_1"/>
    <property type="match status" value="1"/>
</dbReference>
<dbReference type="EMBL" id="ML977313">
    <property type="protein sequence ID" value="KAF2121005.1"/>
    <property type="molecule type" value="Genomic_DNA"/>
</dbReference>
<dbReference type="InterPro" id="IPR001223">
    <property type="entry name" value="Glyco_hydro18_cat"/>
</dbReference>
<evidence type="ECO:0000256" key="3">
    <source>
        <dbReference type="ARBA" id="ARBA00012729"/>
    </source>
</evidence>
<dbReference type="PANTHER" id="PTHR11177:SF402">
    <property type="entry name" value="CHITINASE"/>
    <property type="match status" value="1"/>
</dbReference>
<accession>A0A6A5ZPB0</accession>
<evidence type="ECO:0000259" key="15">
    <source>
        <dbReference type="PROSITE" id="PS51910"/>
    </source>
</evidence>
<dbReference type="InterPro" id="IPR018371">
    <property type="entry name" value="Chitin-binding_1_CS"/>
</dbReference>
<comment type="similarity">
    <text evidence="2">Belongs to the glycosyl hydrolase 18 family. Chitinase class V subfamily.</text>
</comment>
<evidence type="ECO:0000256" key="1">
    <source>
        <dbReference type="ARBA" id="ARBA00000822"/>
    </source>
</evidence>
<dbReference type="OrthoDB" id="73875at2759"/>
<evidence type="ECO:0000256" key="13">
    <source>
        <dbReference type="SAM" id="SignalP"/>
    </source>
</evidence>
<keyword evidence="13" id="KW-0732">Signal</keyword>
<dbReference type="InterPro" id="IPR017853">
    <property type="entry name" value="GH"/>
</dbReference>
<dbReference type="InterPro" id="IPR011583">
    <property type="entry name" value="Chitinase_II/V-like_cat"/>
</dbReference>
<evidence type="ECO:0000256" key="4">
    <source>
        <dbReference type="ARBA" id="ARBA00022669"/>
    </source>
</evidence>
<dbReference type="InterPro" id="IPR029070">
    <property type="entry name" value="Chitinase_insertion_sf"/>
</dbReference>
<keyword evidence="4 10" id="KW-0147">Chitin-binding</keyword>
<evidence type="ECO:0000256" key="7">
    <source>
        <dbReference type="ARBA" id="ARBA00023277"/>
    </source>
</evidence>
<dbReference type="InterPro" id="IPR036861">
    <property type="entry name" value="Endochitinase-like_sf"/>
</dbReference>
<sequence>MRAPFTLFSLALGLILFLTVLAQDDSTCSPTQTCKQGCCSKAGFCGFGPSYCGAGNCTSNCQAQAECGQYAPSGSFNCPLNVCCSQYGYCGTTTLFCDSKCQTGCAKVSEPSCGGSSGDQRTIGYYESWSMERSCDKWTPEDIDASLWTHINYAFALVGSDNRISSMNSYDTQLYTRVTGLKKMNSGLKVFIAVGGWAAGGAGFSRMVSSASSRATFIQSALAFMKTYDFDGIDIDWEYPAATDRDGTAADTANFVAFMQELKSACGGTYGVTATLPSSYWYMRGFDVVGLEKHVDWFNFMSYDIHGTWDGTAPHTEKVVQPHTNLTEITQGLDLLWRNKINPAKIVLGLGFYGRSFTLASASCTTPGCAFTGGADPGECTKTSGILSNAEIQRIIKQKSLTPVLNKEAGVKYIVWNSNQWVSYDDEETLQLKKDFANKHCLGGTMIWALDLDDPSTSKSLISTQLQQLRDMGDDVDGNLNFAKAKLATTQKANNVGLATFWTDCQDDPQCPQGFTRLTLGHGKVFDAELNTYTADGCKGGPKGYMRALCVESNVITYDCDWYGKPKKCGSTCPAGYLLISQNTHPGGSSSGCKTGHFSSYCCSSIEASSLMDCSESAAGKAISGGLNLRAKSLTSMNKALGKGSADWGTLAECAAEAYNDGVLGELAALGVYAAGLYTLNHVAGHWVQNAANRWIWQPLQNLRYPTSSSKVCTSTYTSYVEETRVSEVKTVKCDGNRWPNACYHYSSVSRENGLHTLVCPNKELGGSRPAVKKYTNERKGSEWYKWVSTKPSQSGGVNKCNRDEYPPFRFLAGPNGNDGVVAPANYDQWIRFLPASENSGAQSLWNRLCDKNGKKESKTEGGPINNQVCTEIVSVTYRVKAMSMDFTNLPYLRDDGMADNWCQLVSTLRVDPGFNLLNEDRWFDHEGSQFGGFRPSYMNDPPYLLTMGKTRPRNSYAKRWNSRQVDLDETIVDEGNSTRPATPEELWDENGLYKCQSENCEQEKEMLKDFMPQPKVAASGDLVVEATATLAPAESTGEYIPSRSRKTGSPSQPLQTGQPNASVETEAVELKHRRGHVHVHARHGRPSH</sequence>
<evidence type="ECO:0000259" key="14">
    <source>
        <dbReference type="PROSITE" id="PS50941"/>
    </source>
</evidence>
<keyword evidence="10" id="KW-1015">Disulfide bond</keyword>
<feature type="domain" description="GH18" evidence="15">
    <location>
        <begin position="120"/>
        <end position="468"/>
    </location>
</feature>
<feature type="region of interest" description="Disordered" evidence="12">
    <location>
        <begin position="1035"/>
        <end position="1065"/>
    </location>
</feature>
<feature type="chain" id="PRO_5025602949" description="chitinase" evidence="13">
    <location>
        <begin position="23"/>
        <end position="1089"/>
    </location>
</feature>
<evidence type="ECO:0000256" key="8">
    <source>
        <dbReference type="ARBA" id="ARBA00023295"/>
    </source>
</evidence>